<evidence type="ECO:0000256" key="3">
    <source>
        <dbReference type="ARBA" id="ARBA00023065"/>
    </source>
</evidence>
<name>A0A174M221_9FIRM</name>
<gene>
    <name evidence="4" type="primary">ntpC</name>
    <name evidence="4" type="ORF">ERS852491_04808</name>
</gene>
<dbReference type="InterPro" id="IPR002843">
    <property type="entry name" value="ATPase_V0-cplx_csu/dsu"/>
</dbReference>
<evidence type="ECO:0000313" key="4">
    <source>
        <dbReference type="EMBL" id="CUP30484.1"/>
    </source>
</evidence>
<dbReference type="InterPro" id="IPR035067">
    <property type="entry name" value="V-type_ATPase_csu/dsu"/>
</dbReference>
<evidence type="ECO:0000313" key="5">
    <source>
        <dbReference type="Proteomes" id="UP000095544"/>
    </source>
</evidence>
<dbReference type="InterPro" id="IPR050873">
    <property type="entry name" value="V-ATPase_V0D/AC39_subunit"/>
</dbReference>
<comment type="similarity">
    <text evidence="1">Belongs to the V-ATPase V0D/AC39 subunit family.</text>
</comment>
<dbReference type="STRING" id="39482.ERS852491_04808"/>
<accession>A0A174M221</accession>
<dbReference type="Gene3D" id="1.10.132.50">
    <property type="entry name" value="ATP synthase (C/AC39) subunit, domain 3"/>
    <property type="match status" value="1"/>
</dbReference>
<dbReference type="Gene3D" id="1.20.1690.10">
    <property type="entry name" value="V-type ATP synthase subunit C domain"/>
    <property type="match status" value="2"/>
</dbReference>
<dbReference type="GO" id="GO:0046961">
    <property type="term" value="F:proton-transporting ATPase activity, rotational mechanism"/>
    <property type="evidence" value="ECO:0007669"/>
    <property type="project" value="InterPro"/>
</dbReference>
<organism evidence="4 5">
    <name type="scientific">Faecalicatena contorta</name>
    <dbReference type="NCBI Taxonomy" id="39482"/>
    <lineage>
        <taxon>Bacteria</taxon>
        <taxon>Bacillati</taxon>
        <taxon>Bacillota</taxon>
        <taxon>Clostridia</taxon>
        <taxon>Lachnospirales</taxon>
        <taxon>Lachnospiraceae</taxon>
        <taxon>Faecalicatena</taxon>
    </lineage>
</organism>
<dbReference type="OrthoDB" id="1653at2"/>
<dbReference type="PANTHER" id="PTHR38682:SF1">
    <property type="entry name" value="V-TYPE ATP SYNTHASE SUBUNIT C"/>
    <property type="match status" value="1"/>
</dbReference>
<proteinExistence type="inferred from homology"/>
<dbReference type="InterPro" id="IPR044911">
    <property type="entry name" value="V-type_ATPase_csu/dsu_dom_3"/>
</dbReference>
<dbReference type="SUPFAM" id="SSF103486">
    <property type="entry name" value="V-type ATP synthase subunit C"/>
    <property type="match status" value="1"/>
</dbReference>
<reference evidence="4 5" key="1">
    <citation type="submission" date="2015-09" db="EMBL/GenBank/DDBJ databases">
        <authorList>
            <consortium name="Pathogen Informatics"/>
        </authorList>
    </citation>
    <scope>NUCLEOTIDE SEQUENCE [LARGE SCALE GENOMIC DNA]</scope>
    <source>
        <strain evidence="4 5">2789STDY5834876</strain>
    </source>
</reference>
<protein>
    <submittedName>
        <fullName evidence="4">V-type sodium pump subunit C</fullName>
    </submittedName>
</protein>
<dbReference type="InterPro" id="IPR036079">
    <property type="entry name" value="ATPase_csu/dsu_sf"/>
</dbReference>
<dbReference type="AlphaFoldDB" id="A0A174M221"/>
<dbReference type="Proteomes" id="UP000095544">
    <property type="component" value="Unassembled WGS sequence"/>
</dbReference>
<dbReference type="PANTHER" id="PTHR38682">
    <property type="entry name" value="V-TYPE ATP SYNTHASE SUBUNIT C"/>
    <property type="match status" value="1"/>
</dbReference>
<dbReference type="RefSeq" id="WP_055155196.1">
    <property type="nucleotide sequence ID" value="NZ_CYZU01000079.1"/>
</dbReference>
<evidence type="ECO:0000256" key="1">
    <source>
        <dbReference type="ARBA" id="ARBA00006709"/>
    </source>
</evidence>
<keyword evidence="2" id="KW-0813">Transport</keyword>
<sequence length="323" mass="36271">MNDLEYTYAVARIRALESSLFSGTEIERLLACSDEEQCLQLLSEKGWGDATGSMDASAMLKREEEKTWEVIRDVAPDLSVFDVLSYSKLYHNLKAAIKEVCTEVENKNIFYDDCSIPGPEMLQIVRNKEFYRLPGTMGETAAEAYDTLLHTRDGQLCDIIVDRAALEAIYEAGQKAEDEIIKNYAESTVAIADIKIAVRSQKTGKSLEFMKRAMAPCSSVNVEQLSKAAVSGLDAVRDYLLGTSYAEGAAALEESPSAFERWCDNRMMETIRPQKYNSFSVGPLVAYVLARENEIKTVRIILTGKQNDFPDEAIRERIREMYV</sequence>
<dbReference type="EMBL" id="CYZU01000079">
    <property type="protein sequence ID" value="CUP30484.1"/>
    <property type="molecule type" value="Genomic_DNA"/>
</dbReference>
<keyword evidence="3" id="KW-0406">Ion transport</keyword>
<evidence type="ECO:0000256" key="2">
    <source>
        <dbReference type="ARBA" id="ARBA00022448"/>
    </source>
</evidence>
<dbReference type="Pfam" id="PF01992">
    <property type="entry name" value="vATP-synt_AC39"/>
    <property type="match status" value="1"/>
</dbReference>